<organism evidence="2 3">
    <name type="scientific">Dorea longicatena</name>
    <dbReference type="NCBI Taxonomy" id="88431"/>
    <lineage>
        <taxon>Bacteria</taxon>
        <taxon>Bacillati</taxon>
        <taxon>Bacillota</taxon>
        <taxon>Clostridia</taxon>
        <taxon>Lachnospirales</taxon>
        <taxon>Lachnospiraceae</taxon>
        <taxon>Dorea</taxon>
    </lineage>
</organism>
<sequence>MTLYRFHGRITVEREESLSHLLYERMSIMYKVELKFDTSKLAPETVNQMCEQADQIFEQEDLSCAVKALGSRIYLDRGRKQDYGRFWAAIFQLKNSVGIAENLLECFWYNGTEKENLITDFIRN</sequence>
<dbReference type="EMBL" id="QRHW01000003">
    <property type="protein sequence ID" value="RHG10556.1"/>
    <property type="molecule type" value="Genomic_DNA"/>
</dbReference>
<name>A0A174MF90_9FIRM</name>
<dbReference type="Proteomes" id="UP000284112">
    <property type="component" value="Unassembled WGS sequence"/>
</dbReference>
<gene>
    <name evidence="2" type="ORF">DW641_03275</name>
    <name evidence="1" type="ORF">GT528_12785</name>
</gene>
<accession>A0A174MF90</accession>
<reference evidence="2 3" key="1">
    <citation type="submission" date="2018-08" db="EMBL/GenBank/DDBJ databases">
        <title>A genome reference for cultivated species of the human gut microbiota.</title>
        <authorList>
            <person name="Zou Y."/>
            <person name="Xue W."/>
            <person name="Luo G."/>
        </authorList>
    </citation>
    <scope>NUCLEOTIDE SEQUENCE [LARGE SCALE GENOMIC DNA]</scope>
    <source>
        <strain evidence="2 3">AM23-13</strain>
    </source>
</reference>
<comment type="caution">
    <text evidence="2">The sequence shown here is derived from an EMBL/GenBank/DDBJ whole genome shotgun (WGS) entry which is preliminary data.</text>
</comment>
<dbReference type="Proteomes" id="UP000472916">
    <property type="component" value="Unassembled WGS sequence"/>
</dbReference>
<dbReference type="AlphaFoldDB" id="A0A174MF90"/>
<proteinExistence type="predicted"/>
<dbReference type="EMBL" id="WWSC01000018">
    <property type="protein sequence ID" value="MZK42539.1"/>
    <property type="molecule type" value="Genomic_DNA"/>
</dbReference>
<evidence type="ECO:0000313" key="1">
    <source>
        <dbReference type="EMBL" id="MZK42539.1"/>
    </source>
</evidence>
<evidence type="ECO:0000313" key="4">
    <source>
        <dbReference type="Proteomes" id="UP000472916"/>
    </source>
</evidence>
<reference evidence="1 4" key="2">
    <citation type="journal article" date="2019" name="Nat. Med.">
        <title>A library of human gut bacterial isolates paired with longitudinal multiomics data enables mechanistic microbiome research.</title>
        <authorList>
            <person name="Poyet M."/>
            <person name="Groussin M."/>
            <person name="Gibbons S.M."/>
            <person name="Avila-Pacheco J."/>
            <person name="Jiang X."/>
            <person name="Kearney S.M."/>
            <person name="Perrotta A.R."/>
            <person name="Berdy B."/>
            <person name="Zhao S."/>
            <person name="Lieberman T.D."/>
            <person name="Swanson P.K."/>
            <person name="Smith M."/>
            <person name="Roesemann S."/>
            <person name="Alexander J.E."/>
            <person name="Rich S.A."/>
            <person name="Livny J."/>
            <person name="Vlamakis H."/>
            <person name="Clish C."/>
            <person name="Bullock K."/>
            <person name="Deik A."/>
            <person name="Scott J."/>
            <person name="Pierce K.A."/>
            <person name="Xavier R.J."/>
            <person name="Alm E.J."/>
        </authorList>
    </citation>
    <scope>NUCLEOTIDE SEQUENCE [LARGE SCALE GENOMIC DNA]</scope>
    <source>
        <strain evidence="1 4">BIOML-A6</strain>
    </source>
</reference>
<evidence type="ECO:0000313" key="2">
    <source>
        <dbReference type="EMBL" id="RHG10556.1"/>
    </source>
</evidence>
<protein>
    <submittedName>
        <fullName evidence="2">Uncharacterized protein</fullName>
    </submittedName>
</protein>
<evidence type="ECO:0000313" key="3">
    <source>
        <dbReference type="Proteomes" id="UP000284112"/>
    </source>
</evidence>